<keyword evidence="5 15" id="KW-0808">Transferase</keyword>
<dbReference type="PROSITE" id="PS00108">
    <property type="entry name" value="PROTEIN_KINASE_ST"/>
    <property type="match status" value="1"/>
</dbReference>
<dbReference type="SMART" id="SM00220">
    <property type="entry name" value="S_TKc"/>
    <property type="match status" value="1"/>
</dbReference>
<evidence type="ECO:0000256" key="7">
    <source>
        <dbReference type="ARBA" id="ARBA00022777"/>
    </source>
</evidence>
<dbReference type="InterPro" id="IPR011009">
    <property type="entry name" value="Kinase-like_dom_sf"/>
</dbReference>
<feature type="region of interest" description="Disordered" evidence="13">
    <location>
        <begin position="637"/>
        <end position="839"/>
    </location>
</feature>
<accession>A0A8B6D4N0</accession>
<dbReference type="EC" id="2.7.12.1" evidence="2"/>
<feature type="compositionally biased region" description="Basic and acidic residues" evidence="13">
    <location>
        <begin position="637"/>
        <end position="647"/>
    </location>
</feature>
<dbReference type="FunFam" id="3.30.200.20:FF:000061">
    <property type="entry name" value="Dual specificity protein kinase CLK2"/>
    <property type="match status" value="1"/>
</dbReference>
<dbReference type="GO" id="GO:0005634">
    <property type="term" value="C:nucleus"/>
    <property type="evidence" value="ECO:0007669"/>
    <property type="project" value="UniProtKB-SubCell"/>
</dbReference>
<protein>
    <recommendedName>
        <fullName evidence="2">dual-specificity kinase</fullName>
        <ecNumber evidence="2">2.7.12.1</ecNumber>
    </recommendedName>
</protein>
<keyword evidence="8 12" id="KW-0067">ATP-binding</keyword>
<evidence type="ECO:0000256" key="10">
    <source>
        <dbReference type="ARBA" id="ARBA00023242"/>
    </source>
</evidence>
<dbReference type="SUPFAM" id="SSF56112">
    <property type="entry name" value="Protein kinase-like (PK-like)"/>
    <property type="match status" value="1"/>
</dbReference>
<feature type="compositionally biased region" description="Basic residues" evidence="13">
    <location>
        <begin position="95"/>
        <end position="110"/>
    </location>
</feature>
<evidence type="ECO:0000256" key="11">
    <source>
        <dbReference type="ARBA" id="ARBA00037966"/>
    </source>
</evidence>
<feature type="compositionally biased region" description="Basic and acidic residues" evidence="13">
    <location>
        <begin position="68"/>
        <end position="79"/>
    </location>
</feature>
<dbReference type="PROSITE" id="PS00107">
    <property type="entry name" value="PROTEIN_KINASE_ATP"/>
    <property type="match status" value="1"/>
</dbReference>
<dbReference type="Proteomes" id="UP000596742">
    <property type="component" value="Unassembled WGS sequence"/>
</dbReference>
<evidence type="ECO:0000256" key="3">
    <source>
        <dbReference type="ARBA" id="ARBA00022527"/>
    </source>
</evidence>
<evidence type="ECO:0000256" key="2">
    <source>
        <dbReference type="ARBA" id="ARBA00013203"/>
    </source>
</evidence>
<comment type="caution">
    <text evidence="15">The sequence shown here is derived from an EMBL/GenBank/DDBJ whole genome shotgun (WGS) entry which is preliminary data.</text>
</comment>
<evidence type="ECO:0000256" key="5">
    <source>
        <dbReference type="ARBA" id="ARBA00022679"/>
    </source>
</evidence>
<dbReference type="InterPro" id="IPR008271">
    <property type="entry name" value="Ser/Thr_kinase_AS"/>
</dbReference>
<feature type="compositionally biased region" description="Basic residues" evidence="13">
    <location>
        <begin position="1"/>
        <end position="11"/>
    </location>
</feature>
<dbReference type="Pfam" id="PF00069">
    <property type="entry name" value="Pkinase"/>
    <property type="match status" value="1"/>
</dbReference>
<feature type="compositionally biased region" description="Basic and acidic residues" evidence="13">
    <location>
        <begin position="825"/>
        <end position="839"/>
    </location>
</feature>
<evidence type="ECO:0000256" key="9">
    <source>
        <dbReference type="ARBA" id="ARBA00023137"/>
    </source>
</evidence>
<comment type="subcellular location">
    <subcellularLocation>
        <location evidence="1">Nucleus</location>
    </subcellularLocation>
</comment>
<feature type="region of interest" description="Disordered" evidence="13">
    <location>
        <begin position="1"/>
        <end position="132"/>
    </location>
</feature>
<dbReference type="Gene3D" id="1.10.510.10">
    <property type="entry name" value="Transferase(Phosphotransferase) domain 1"/>
    <property type="match status" value="1"/>
</dbReference>
<feature type="compositionally biased region" description="Basic and acidic residues" evidence="13">
    <location>
        <begin position="25"/>
        <end position="61"/>
    </location>
</feature>
<dbReference type="PROSITE" id="PS50011">
    <property type="entry name" value="PROTEIN_KINASE_DOM"/>
    <property type="match status" value="1"/>
</dbReference>
<dbReference type="Gene3D" id="3.30.200.20">
    <property type="entry name" value="Phosphorylase Kinase, domain 1"/>
    <property type="match status" value="1"/>
</dbReference>
<organism evidence="15 16">
    <name type="scientific">Mytilus galloprovincialis</name>
    <name type="common">Mediterranean mussel</name>
    <dbReference type="NCBI Taxonomy" id="29158"/>
    <lineage>
        <taxon>Eukaryota</taxon>
        <taxon>Metazoa</taxon>
        <taxon>Spiralia</taxon>
        <taxon>Lophotrochozoa</taxon>
        <taxon>Mollusca</taxon>
        <taxon>Bivalvia</taxon>
        <taxon>Autobranchia</taxon>
        <taxon>Pteriomorphia</taxon>
        <taxon>Mytilida</taxon>
        <taxon>Mytiloidea</taxon>
        <taxon>Mytilidae</taxon>
        <taxon>Mytilinae</taxon>
        <taxon>Mytilus</taxon>
    </lineage>
</organism>
<keyword evidence="3" id="KW-0723">Serine/threonine-protein kinase</keyword>
<feature type="domain" description="Protein kinase" evidence="14">
    <location>
        <begin position="152"/>
        <end position="468"/>
    </location>
</feature>
<comment type="similarity">
    <text evidence="11">Belongs to the protein kinase superfamily. CMGC Ser/Thr protein kinase family. Lammer subfamily.</text>
</comment>
<keyword evidence="4" id="KW-0597">Phosphoprotein</keyword>
<keyword evidence="6 12" id="KW-0547">Nucleotide-binding</keyword>
<evidence type="ECO:0000256" key="6">
    <source>
        <dbReference type="ARBA" id="ARBA00022741"/>
    </source>
</evidence>
<dbReference type="GO" id="GO:0004674">
    <property type="term" value="F:protein serine/threonine kinase activity"/>
    <property type="evidence" value="ECO:0007669"/>
    <property type="project" value="UniProtKB-KW"/>
</dbReference>
<reference evidence="15" key="1">
    <citation type="submission" date="2018-11" db="EMBL/GenBank/DDBJ databases">
        <authorList>
            <person name="Alioto T."/>
            <person name="Alioto T."/>
        </authorList>
    </citation>
    <scope>NUCLEOTIDE SEQUENCE</scope>
</reference>
<dbReference type="GO" id="GO:0004713">
    <property type="term" value="F:protein tyrosine kinase activity"/>
    <property type="evidence" value="ECO:0007669"/>
    <property type="project" value="UniProtKB-KW"/>
</dbReference>
<gene>
    <name evidence="15" type="ORF">MGAL_10B037592</name>
</gene>
<keyword evidence="10" id="KW-0539">Nucleus</keyword>
<evidence type="ECO:0000259" key="14">
    <source>
        <dbReference type="PROSITE" id="PS50011"/>
    </source>
</evidence>
<dbReference type="CDD" id="cd14134">
    <property type="entry name" value="PKc_CLK"/>
    <property type="match status" value="1"/>
</dbReference>
<keyword evidence="16" id="KW-1185">Reference proteome</keyword>
<sequence>MPRAYNRRSHSRSTSYDGRHKRRRNDYYERRSRSSDRRRPRRRDDSVDNYRDRSHTPDRHGRCSNRYEASHNNRYRDQSGGHSSHRNSNRDPIRTRRQGRRRSYRHRRRSSFTSSSSNRQDQKDTSEQGTCIADDDDGHLIYQAGDLLQARYEVASTLGEGTFGKVVEVKDVHRNQEHIALKIIKNIEKYREAAKLEINVLEKIREKDPEGRYLCVQMMEWFDYHGHMCIAFDMLGLSVFDFLKDNHYIPYPLDQVRHIAYQLCYAVNFLHENHLTHTDLKPENILFVNSDFTGVFNPKKKRDERTVKCTDIRLIDFGSATFDHEHHSTIVSTRHYRAPEVILELGWAQPCDVWSIGCIIFELYTGFTLFQTHDNKEHLAMMERILGTLPYRMIKKTKVPDLFWHGRLDWDPTTNAGRYVRENCRPLYGYIRDKGSEHRQVLEIIEMMLEFMPTDRMKLKDAMKHPFFRPVKKQHPNRYPEYTPTPDREAKPKSRRSSRIVEEIKEEEARAKAEEKKADAACAMQCDDGNLAPQLSIDEKDVDDVRYEHILKDEEARTKIDSERSPIQHGINLPALEEEKSRSEPKILNNLKPPKKFDDEEKEKPKSEETCKTRSRDIFDTEMNLLNMKLRHIKEEFQMESKSDPKNVEAASASKNVVKKEEENKPIEEKPKHQKLSDASMAEANLTPTQMVRQWLQTPTVGGKSDKSPQGSISPAVARKDLAHVRSSCSPSSSKADDDQGNADDTSSRRRNRRHRQDAQTESFDNEEATDLDARLEARRAARLKKNTDSQDVSQTSQTSSLDDVEASETREQRAAARRLRRNKKVVEQEPPSEPKKAEISMRSIFDFFKKTTPEPIKLYPDLFVDHCPKEKSRSVKTDKSENSESANPLSIECKTNCHNTAEEMEVRTDDATDTVDTTLVEENTPMEVNVEENGPVEEDVPVVVEATIVENGPTEDTTLISVTVEAVVQENGPTGDTTLISVDGADNNVTLTEENNSRVEPQNDITVVDGNESKDNIENSDNVSASAFMCVPTQIIKFPGSLQTEESVDS</sequence>
<dbReference type="EMBL" id="UYJE01002831">
    <property type="protein sequence ID" value="VDI14110.1"/>
    <property type="molecule type" value="Genomic_DNA"/>
</dbReference>
<dbReference type="GO" id="GO:0043484">
    <property type="term" value="P:regulation of RNA splicing"/>
    <property type="evidence" value="ECO:0007669"/>
    <property type="project" value="TreeGrafter"/>
</dbReference>
<evidence type="ECO:0000313" key="16">
    <source>
        <dbReference type="Proteomes" id="UP000596742"/>
    </source>
</evidence>
<feature type="compositionally biased region" description="Low complexity" evidence="13">
    <location>
        <begin position="790"/>
        <end position="802"/>
    </location>
</feature>
<dbReference type="PANTHER" id="PTHR45646:SF11">
    <property type="entry name" value="SERINE_THREONINE-PROTEIN KINASE DOA"/>
    <property type="match status" value="1"/>
</dbReference>
<name>A0A8B6D4N0_MYTGA</name>
<feature type="region of interest" description="Disordered" evidence="13">
    <location>
        <begin position="566"/>
        <end position="616"/>
    </location>
</feature>
<dbReference type="GO" id="GO:0004712">
    <property type="term" value="F:protein serine/threonine/tyrosine kinase activity"/>
    <property type="evidence" value="ECO:0007669"/>
    <property type="project" value="UniProtKB-EC"/>
</dbReference>
<evidence type="ECO:0000256" key="12">
    <source>
        <dbReference type="PROSITE-ProRule" id="PRU10141"/>
    </source>
</evidence>
<dbReference type="PANTHER" id="PTHR45646">
    <property type="entry name" value="SERINE/THREONINE-PROTEIN KINASE DOA-RELATED"/>
    <property type="match status" value="1"/>
</dbReference>
<evidence type="ECO:0000256" key="8">
    <source>
        <dbReference type="ARBA" id="ARBA00022840"/>
    </source>
</evidence>
<dbReference type="InterPro" id="IPR017441">
    <property type="entry name" value="Protein_kinase_ATP_BS"/>
</dbReference>
<dbReference type="InterPro" id="IPR051175">
    <property type="entry name" value="CLK_kinases"/>
</dbReference>
<dbReference type="InterPro" id="IPR000719">
    <property type="entry name" value="Prot_kinase_dom"/>
</dbReference>
<feature type="region of interest" description="Disordered" evidence="13">
    <location>
        <begin position="470"/>
        <end position="499"/>
    </location>
</feature>
<proteinExistence type="inferred from homology"/>
<evidence type="ECO:0000256" key="13">
    <source>
        <dbReference type="SAM" id="MobiDB-lite"/>
    </source>
</evidence>
<feature type="compositionally biased region" description="Basic and acidic residues" evidence="13">
    <location>
        <begin position="595"/>
        <end position="616"/>
    </location>
</feature>
<evidence type="ECO:0000313" key="15">
    <source>
        <dbReference type="EMBL" id="VDI14110.1"/>
    </source>
</evidence>
<feature type="compositionally biased region" description="Basic and acidic residues" evidence="13">
    <location>
        <begin position="658"/>
        <end position="671"/>
    </location>
</feature>
<keyword evidence="7 15" id="KW-0418">Kinase</keyword>
<dbReference type="OrthoDB" id="283111at2759"/>
<dbReference type="GO" id="GO:0005524">
    <property type="term" value="F:ATP binding"/>
    <property type="evidence" value="ECO:0007669"/>
    <property type="project" value="UniProtKB-UniRule"/>
</dbReference>
<evidence type="ECO:0000256" key="4">
    <source>
        <dbReference type="ARBA" id="ARBA00022553"/>
    </source>
</evidence>
<dbReference type="AlphaFoldDB" id="A0A8B6D4N0"/>
<keyword evidence="9" id="KW-0829">Tyrosine-protein kinase</keyword>
<feature type="binding site" evidence="12">
    <location>
        <position position="182"/>
    </location>
    <ligand>
        <name>ATP</name>
        <dbReference type="ChEBI" id="CHEBI:30616"/>
    </ligand>
</feature>
<evidence type="ECO:0000256" key="1">
    <source>
        <dbReference type="ARBA" id="ARBA00004123"/>
    </source>
</evidence>
<feature type="compositionally biased region" description="Polar residues" evidence="13">
    <location>
        <begin position="686"/>
        <end position="700"/>
    </location>
</feature>